<comment type="caution">
    <text evidence="2">The sequence shown here is derived from an EMBL/GenBank/DDBJ whole genome shotgun (WGS) entry which is preliminary data.</text>
</comment>
<name>A0A133U2R4_9EURY</name>
<dbReference type="EMBL" id="LHXJ01000158">
    <property type="protein sequence ID" value="KXA88481.1"/>
    <property type="molecule type" value="Genomic_DNA"/>
</dbReference>
<feature type="non-terminal residue" evidence="2">
    <location>
        <position position="1"/>
    </location>
</feature>
<accession>A0A133U2R4</accession>
<evidence type="ECO:0000313" key="3">
    <source>
        <dbReference type="Proteomes" id="UP000070163"/>
    </source>
</evidence>
<evidence type="ECO:0000313" key="2">
    <source>
        <dbReference type="EMBL" id="KXA88481.1"/>
    </source>
</evidence>
<evidence type="ECO:0000256" key="1">
    <source>
        <dbReference type="SAM" id="MobiDB-lite"/>
    </source>
</evidence>
<keyword evidence="3" id="KW-1185">Reference proteome</keyword>
<protein>
    <submittedName>
        <fullName evidence="2">Uncharacterized protein</fullName>
    </submittedName>
</protein>
<organism evidence="2 3">
    <name type="scientific">candidate division MSBL1 archaeon SCGC-AAA259A05</name>
    <dbReference type="NCBI Taxonomy" id="1698259"/>
    <lineage>
        <taxon>Archaea</taxon>
        <taxon>Methanobacteriati</taxon>
        <taxon>Methanobacteriota</taxon>
        <taxon>candidate division MSBL1</taxon>
    </lineage>
</organism>
<sequence length="246" mass="27823">KDPTKYFKSKSTYPPHRSKKPPRRKTTEERTNFASADWSLQVQEIGSFEELLSNRKWLKNELGILGKVENLTSESTRDGPYTTYKVRILRLIKDESHSLRVGDTVKVSQFGGLTPAPSDSPYDYVKLEFADCPLMKKGSISILFLSDHENSGVYGGISPWTRFPVGNEKVYWLGAAYENRPIEIQEAELERAENGLITGIKGGKDNIPLEDVEEVDLKNLIIKLEKAQANLGENIQENFPGFSNRK</sequence>
<gene>
    <name evidence="2" type="ORF">AKJ57_06870</name>
</gene>
<dbReference type="Proteomes" id="UP000070163">
    <property type="component" value="Unassembled WGS sequence"/>
</dbReference>
<feature type="region of interest" description="Disordered" evidence="1">
    <location>
        <begin position="1"/>
        <end position="32"/>
    </location>
</feature>
<dbReference type="AlphaFoldDB" id="A0A133U2R4"/>
<proteinExistence type="predicted"/>
<reference evidence="2 3" key="1">
    <citation type="journal article" date="2016" name="Sci. Rep.">
        <title>Metabolic traits of an uncultured archaeal lineage -MSBL1- from brine pools of the Red Sea.</title>
        <authorList>
            <person name="Mwirichia R."/>
            <person name="Alam I."/>
            <person name="Rashid M."/>
            <person name="Vinu M."/>
            <person name="Ba-Alawi W."/>
            <person name="Anthony Kamau A."/>
            <person name="Kamanda Ngugi D."/>
            <person name="Goker M."/>
            <person name="Klenk H.P."/>
            <person name="Bajic V."/>
            <person name="Stingl U."/>
        </authorList>
    </citation>
    <scope>NUCLEOTIDE SEQUENCE [LARGE SCALE GENOMIC DNA]</scope>
    <source>
        <strain evidence="2">SCGC-AAA259A05</strain>
    </source>
</reference>